<protein>
    <recommendedName>
        <fullName evidence="6">NAC domain-containing protein</fullName>
    </recommendedName>
</protein>
<proteinExistence type="predicted"/>
<evidence type="ECO:0000259" key="6">
    <source>
        <dbReference type="PROSITE" id="PS51005"/>
    </source>
</evidence>
<dbReference type="Gene3D" id="2.170.150.80">
    <property type="entry name" value="NAC domain"/>
    <property type="match status" value="1"/>
</dbReference>
<dbReference type="PANTHER" id="PTHR31989">
    <property type="entry name" value="NAC DOMAIN-CONTAINING PROTEIN 82-RELATED"/>
    <property type="match status" value="1"/>
</dbReference>
<comment type="caution">
    <text evidence="7">The sequence shown here is derived from an EMBL/GenBank/DDBJ whole genome shotgun (WGS) entry which is preliminary data.</text>
</comment>
<dbReference type="InterPro" id="IPR036093">
    <property type="entry name" value="NAC_dom_sf"/>
</dbReference>
<keyword evidence="4" id="KW-0804">Transcription</keyword>
<keyword evidence="3" id="KW-0238">DNA-binding</keyword>
<accession>A0AAW1X019</accession>
<dbReference type="PROSITE" id="PS51005">
    <property type="entry name" value="NAC"/>
    <property type="match status" value="1"/>
</dbReference>
<dbReference type="GO" id="GO:0005634">
    <property type="term" value="C:nucleus"/>
    <property type="evidence" value="ECO:0007669"/>
    <property type="project" value="UniProtKB-SubCell"/>
</dbReference>
<evidence type="ECO:0000256" key="3">
    <source>
        <dbReference type="ARBA" id="ARBA00023125"/>
    </source>
</evidence>
<sequence>MELGYPVGVRFHPLDHELVAYYLHKRAVMGDQFRPNVVSDCPDFYGEKEPWVIWDMYGGGGGESNKVEALYFFAHRKKLNPTAKRFDRKVGSGTWSGESSKEVYNTSTTTHGKSVVIGISRHFRYEGGCDSHHNGAWLMQEYQMTENDTTVLCTLRKNSRKLPPPTTPTANVIKER</sequence>
<keyword evidence="2" id="KW-0805">Transcription regulation</keyword>
<gene>
    <name evidence="7" type="ORF">M0R45_027318</name>
</gene>
<evidence type="ECO:0000313" key="7">
    <source>
        <dbReference type="EMBL" id="KAK9930277.1"/>
    </source>
</evidence>
<name>A0AAW1X019_RUBAR</name>
<organism evidence="7 8">
    <name type="scientific">Rubus argutus</name>
    <name type="common">Southern blackberry</name>
    <dbReference type="NCBI Taxonomy" id="59490"/>
    <lineage>
        <taxon>Eukaryota</taxon>
        <taxon>Viridiplantae</taxon>
        <taxon>Streptophyta</taxon>
        <taxon>Embryophyta</taxon>
        <taxon>Tracheophyta</taxon>
        <taxon>Spermatophyta</taxon>
        <taxon>Magnoliopsida</taxon>
        <taxon>eudicotyledons</taxon>
        <taxon>Gunneridae</taxon>
        <taxon>Pentapetalae</taxon>
        <taxon>rosids</taxon>
        <taxon>fabids</taxon>
        <taxon>Rosales</taxon>
        <taxon>Rosaceae</taxon>
        <taxon>Rosoideae</taxon>
        <taxon>Rosoideae incertae sedis</taxon>
        <taxon>Rubus</taxon>
    </lineage>
</organism>
<reference evidence="7 8" key="1">
    <citation type="journal article" date="2023" name="G3 (Bethesda)">
        <title>A chromosome-length genome assembly and annotation of blackberry (Rubus argutus, cv. 'Hillquist').</title>
        <authorList>
            <person name="Bruna T."/>
            <person name="Aryal R."/>
            <person name="Dudchenko O."/>
            <person name="Sargent D.J."/>
            <person name="Mead D."/>
            <person name="Buti M."/>
            <person name="Cavallini A."/>
            <person name="Hytonen T."/>
            <person name="Andres J."/>
            <person name="Pham M."/>
            <person name="Weisz D."/>
            <person name="Mascagni F."/>
            <person name="Usai G."/>
            <person name="Natali L."/>
            <person name="Bassil N."/>
            <person name="Fernandez G.E."/>
            <person name="Lomsadze A."/>
            <person name="Armour M."/>
            <person name="Olukolu B."/>
            <person name="Poorten T."/>
            <person name="Britton C."/>
            <person name="Davik J."/>
            <person name="Ashrafi H."/>
            <person name="Aiden E.L."/>
            <person name="Borodovsky M."/>
            <person name="Worthington M."/>
        </authorList>
    </citation>
    <scope>NUCLEOTIDE SEQUENCE [LARGE SCALE GENOMIC DNA]</scope>
    <source>
        <strain evidence="7">PI 553951</strain>
    </source>
</reference>
<evidence type="ECO:0000256" key="5">
    <source>
        <dbReference type="ARBA" id="ARBA00023242"/>
    </source>
</evidence>
<evidence type="ECO:0000313" key="8">
    <source>
        <dbReference type="Proteomes" id="UP001457282"/>
    </source>
</evidence>
<keyword evidence="5" id="KW-0539">Nucleus</keyword>
<dbReference type="Pfam" id="PF02365">
    <property type="entry name" value="NAM"/>
    <property type="match status" value="1"/>
</dbReference>
<dbReference type="Proteomes" id="UP001457282">
    <property type="component" value="Unassembled WGS sequence"/>
</dbReference>
<evidence type="ECO:0000256" key="2">
    <source>
        <dbReference type="ARBA" id="ARBA00023015"/>
    </source>
</evidence>
<dbReference type="GO" id="GO:0006355">
    <property type="term" value="P:regulation of DNA-templated transcription"/>
    <property type="evidence" value="ECO:0007669"/>
    <property type="project" value="InterPro"/>
</dbReference>
<feature type="domain" description="NAC" evidence="6">
    <location>
        <begin position="5"/>
        <end position="161"/>
    </location>
</feature>
<dbReference type="SUPFAM" id="SSF101941">
    <property type="entry name" value="NAC domain"/>
    <property type="match status" value="1"/>
</dbReference>
<comment type="subcellular location">
    <subcellularLocation>
        <location evidence="1">Nucleus</location>
    </subcellularLocation>
</comment>
<dbReference type="AlphaFoldDB" id="A0AAW1X019"/>
<evidence type="ECO:0000256" key="4">
    <source>
        <dbReference type="ARBA" id="ARBA00023163"/>
    </source>
</evidence>
<keyword evidence="8" id="KW-1185">Reference proteome</keyword>
<dbReference type="EMBL" id="JBEDUW010000005">
    <property type="protein sequence ID" value="KAK9930277.1"/>
    <property type="molecule type" value="Genomic_DNA"/>
</dbReference>
<dbReference type="GO" id="GO:0003677">
    <property type="term" value="F:DNA binding"/>
    <property type="evidence" value="ECO:0007669"/>
    <property type="project" value="UniProtKB-KW"/>
</dbReference>
<evidence type="ECO:0000256" key="1">
    <source>
        <dbReference type="ARBA" id="ARBA00004123"/>
    </source>
</evidence>
<dbReference type="InterPro" id="IPR003441">
    <property type="entry name" value="NAC-dom"/>
</dbReference>